<sequence length="63" mass="7547">MHDQCAPDPWGYQQLRCWIRDWYKRTSGAPKTKYMPSKRLARRKGEVIKTNRLNEQANMVHLS</sequence>
<accession>A0A0V1C3I4</accession>
<dbReference type="Proteomes" id="UP000054653">
    <property type="component" value="Unassembled WGS sequence"/>
</dbReference>
<proteinExistence type="predicted"/>
<dbReference type="AlphaFoldDB" id="A0A0V1C3I4"/>
<name>A0A0V1C3I4_TRIBR</name>
<keyword evidence="2" id="KW-1185">Reference proteome</keyword>
<evidence type="ECO:0000313" key="1">
    <source>
        <dbReference type="EMBL" id="KRY43628.1"/>
    </source>
</evidence>
<gene>
    <name evidence="1" type="ORF">T03_17222</name>
</gene>
<reference evidence="1 2" key="1">
    <citation type="submission" date="2015-01" db="EMBL/GenBank/DDBJ databases">
        <title>Evolution of Trichinella species and genotypes.</title>
        <authorList>
            <person name="Korhonen P.K."/>
            <person name="Edoardo P."/>
            <person name="Giuseppe L.R."/>
            <person name="Gasser R.B."/>
        </authorList>
    </citation>
    <scope>NUCLEOTIDE SEQUENCE [LARGE SCALE GENOMIC DNA]</scope>
    <source>
        <strain evidence="1">ISS120</strain>
    </source>
</reference>
<protein>
    <submittedName>
        <fullName evidence="1">Uncharacterized protein</fullName>
    </submittedName>
</protein>
<comment type="caution">
    <text evidence="1">The sequence shown here is derived from an EMBL/GenBank/DDBJ whole genome shotgun (WGS) entry which is preliminary data.</text>
</comment>
<dbReference type="EMBL" id="JYDI01001014">
    <property type="protein sequence ID" value="KRY43628.1"/>
    <property type="molecule type" value="Genomic_DNA"/>
</dbReference>
<evidence type="ECO:0000313" key="2">
    <source>
        <dbReference type="Proteomes" id="UP000054653"/>
    </source>
</evidence>
<organism evidence="1 2">
    <name type="scientific">Trichinella britovi</name>
    <name type="common">Parasitic roundworm</name>
    <dbReference type="NCBI Taxonomy" id="45882"/>
    <lineage>
        <taxon>Eukaryota</taxon>
        <taxon>Metazoa</taxon>
        <taxon>Ecdysozoa</taxon>
        <taxon>Nematoda</taxon>
        <taxon>Enoplea</taxon>
        <taxon>Dorylaimia</taxon>
        <taxon>Trichinellida</taxon>
        <taxon>Trichinellidae</taxon>
        <taxon>Trichinella</taxon>
    </lineage>
</organism>